<dbReference type="InterPro" id="IPR006311">
    <property type="entry name" value="TAT_signal"/>
</dbReference>
<evidence type="ECO:0000256" key="1">
    <source>
        <dbReference type="ARBA" id="ARBA00004418"/>
    </source>
</evidence>
<gene>
    <name evidence="5" type="ORF">LR394_23275</name>
</gene>
<keyword evidence="6" id="KW-1185">Reference proteome</keyword>
<evidence type="ECO:0000256" key="4">
    <source>
        <dbReference type="ARBA" id="ARBA00022764"/>
    </source>
</evidence>
<dbReference type="CDD" id="cd13590">
    <property type="entry name" value="PBP2_PotD_PotF_like"/>
    <property type="match status" value="1"/>
</dbReference>
<dbReference type="Gene3D" id="3.40.190.10">
    <property type="entry name" value="Periplasmic binding protein-like II"/>
    <property type="match status" value="2"/>
</dbReference>
<organism evidence="5 6">
    <name type="scientific">Kineosporia babensis</name>
    <dbReference type="NCBI Taxonomy" id="499548"/>
    <lineage>
        <taxon>Bacteria</taxon>
        <taxon>Bacillati</taxon>
        <taxon>Actinomycetota</taxon>
        <taxon>Actinomycetes</taxon>
        <taxon>Kineosporiales</taxon>
        <taxon>Kineosporiaceae</taxon>
        <taxon>Kineosporia</taxon>
    </lineage>
</organism>
<evidence type="ECO:0000256" key="2">
    <source>
        <dbReference type="ARBA" id="ARBA00022448"/>
    </source>
</evidence>
<keyword evidence="4" id="KW-0574">Periplasm</keyword>
<dbReference type="InterPro" id="IPR006059">
    <property type="entry name" value="SBP"/>
</dbReference>
<comment type="caution">
    <text evidence="5">The sequence shown here is derived from an EMBL/GenBank/DDBJ whole genome shotgun (WGS) entry which is preliminary data.</text>
</comment>
<evidence type="ECO:0000256" key="3">
    <source>
        <dbReference type="ARBA" id="ARBA00022729"/>
    </source>
</evidence>
<dbReference type="RefSeq" id="WP_231445545.1">
    <property type="nucleotide sequence ID" value="NZ_JAJOMB010000013.1"/>
</dbReference>
<dbReference type="GO" id="GO:0015846">
    <property type="term" value="P:polyamine transport"/>
    <property type="evidence" value="ECO:0007669"/>
    <property type="project" value="InterPro"/>
</dbReference>
<dbReference type="GO" id="GO:0042597">
    <property type="term" value="C:periplasmic space"/>
    <property type="evidence" value="ECO:0007669"/>
    <property type="project" value="UniProtKB-SubCell"/>
</dbReference>
<proteinExistence type="predicted"/>
<dbReference type="PRINTS" id="PR00909">
    <property type="entry name" value="SPERMDNBNDNG"/>
</dbReference>
<protein>
    <submittedName>
        <fullName evidence="5">Spermidine/putrescine ABC transporter substrate-binding protein</fullName>
    </submittedName>
</protein>
<dbReference type="PANTHER" id="PTHR30222">
    <property type="entry name" value="SPERMIDINE/PUTRESCINE-BINDING PERIPLASMIC PROTEIN"/>
    <property type="match status" value="1"/>
</dbReference>
<reference evidence="5" key="1">
    <citation type="submission" date="2021-11" db="EMBL/GenBank/DDBJ databases">
        <title>Streptomyces corallinus and Kineosporia corallina sp. nov., two new coral-derived marine actinobacteria.</title>
        <authorList>
            <person name="Buangrab K."/>
            <person name="Sutthacheep M."/>
            <person name="Yeemin T."/>
            <person name="Harunari E."/>
            <person name="Igarashi Y."/>
            <person name="Sripreechasak P."/>
            <person name="Kanchanasin P."/>
            <person name="Tanasupawat S."/>
            <person name="Phongsopitanun W."/>
        </authorList>
    </citation>
    <scope>NUCLEOTIDE SEQUENCE</scope>
    <source>
        <strain evidence="5">JCM 31032</strain>
    </source>
</reference>
<dbReference type="InterPro" id="IPR001188">
    <property type="entry name" value="Sperm_putr-bd"/>
</dbReference>
<dbReference type="Pfam" id="PF13416">
    <property type="entry name" value="SBP_bac_8"/>
    <property type="match status" value="1"/>
</dbReference>
<dbReference type="PANTHER" id="PTHR30222:SF17">
    <property type="entry name" value="SPERMIDINE_PUTRESCINE-BINDING PERIPLASMIC PROTEIN"/>
    <property type="match status" value="1"/>
</dbReference>
<dbReference type="Proteomes" id="UP001138997">
    <property type="component" value="Unassembled WGS sequence"/>
</dbReference>
<keyword evidence="2" id="KW-0813">Transport</keyword>
<keyword evidence="3" id="KW-0732">Signal</keyword>
<dbReference type="PROSITE" id="PS51318">
    <property type="entry name" value="TAT"/>
    <property type="match status" value="1"/>
</dbReference>
<name>A0A9X1NHW6_9ACTN</name>
<dbReference type="EMBL" id="JAJOMB010000013">
    <property type="protein sequence ID" value="MCD5313834.1"/>
    <property type="molecule type" value="Genomic_DNA"/>
</dbReference>
<evidence type="ECO:0000313" key="6">
    <source>
        <dbReference type="Proteomes" id="UP001138997"/>
    </source>
</evidence>
<accession>A0A9X1NHW6</accession>
<evidence type="ECO:0000313" key="5">
    <source>
        <dbReference type="EMBL" id="MCD5313834.1"/>
    </source>
</evidence>
<dbReference type="GO" id="GO:0019808">
    <property type="term" value="F:polyamine binding"/>
    <property type="evidence" value="ECO:0007669"/>
    <property type="project" value="InterPro"/>
</dbReference>
<dbReference type="AlphaFoldDB" id="A0A9X1NHW6"/>
<dbReference type="SUPFAM" id="SSF53850">
    <property type="entry name" value="Periplasmic binding protein-like II"/>
    <property type="match status" value="1"/>
</dbReference>
<comment type="subcellular location">
    <subcellularLocation>
        <location evidence="1">Periplasm</location>
    </subcellularLocation>
</comment>
<sequence>MTQRRRPLSPEAAAVIRAQQAAGRFSRRSLFTGAGTVGLGAALAACGTSAPASSGGSDEEPSAVQDKSASEKVVNWANWTLYLDYDESTKTYPTLQAFSQETGIKASYDEAIEDNDSYYAKIQGQLRNGQDIGQDIVVFTDYMAARVIQQKYAQELDQARIPNAGNLLENLKTVSYDNGRKYSLTWQSGYAGLAWNKEKLPQGLKSVDDLWKPELKGKVEVLSEMRDTLGLIMLQQGVDPSGAFTADQFGNALDVLDEQLSSGQIRQVKGNSYTQDLISGDALAVIAWSGDITTLNAENGDKWEFAIPEAGGTMWSDNMLVPIGSPHKANAEALMNYYYDPEVAAQVAAYVSYVCPVQGAQEVMLASPDKEMQALAENPNIFPTEADLAKVKVFRALEGTEETEFSSEFQRVLGN</sequence>